<keyword evidence="5" id="KW-1185">Reference proteome</keyword>
<dbReference type="GO" id="GO:0000976">
    <property type="term" value="F:transcription cis-regulatory region binding"/>
    <property type="evidence" value="ECO:0007669"/>
    <property type="project" value="TreeGrafter"/>
</dbReference>
<comment type="caution">
    <text evidence="4">The sequence shown here is derived from an EMBL/GenBank/DDBJ whole genome shotgun (WGS) entry which is preliminary data.</text>
</comment>
<feature type="coiled-coil region" evidence="1">
    <location>
        <begin position="298"/>
        <end position="351"/>
    </location>
</feature>
<keyword evidence="1" id="KW-0175">Coiled coil</keyword>
<feature type="compositionally biased region" description="Acidic residues" evidence="2">
    <location>
        <begin position="45"/>
        <end position="70"/>
    </location>
</feature>
<evidence type="ECO:0000313" key="4">
    <source>
        <dbReference type="EMBL" id="KAL0013927.1"/>
    </source>
</evidence>
<reference evidence="4 5" key="1">
    <citation type="submission" date="2024-01" db="EMBL/GenBank/DDBJ databases">
        <title>A telomere-to-telomere, gap-free genome of sweet tea (Lithocarpus litseifolius).</title>
        <authorList>
            <person name="Zhou J."/>
        </authorList>
    </citation>
    <scope>NUCLEOTIDE SEQUENCE [LARGE SCALE GENOMIC DNA]</scope>
    <source>
        <strain evidence="4">Zhou-2022a</strain>
        <tissue evidence="4">Leaf</tissue>
    </source>
</reference>
<dbReference type="Gene3D" id="1.10.10.60">
    <property type="entry name" value="Homeodomain-like"/>
    <property type="match status" value="1"/>
</dbReference>
<evidence type="ECO:0000259" key="3">
    <source>
        <dbReference type="Pfam" id="PF13837"/>
    </source>
</evidence>
<protein>
    <recommendedName>
        <fullName evidence="3">Myb/SANT-like DNA-binding domain-containing protein</fullName>
    </recommendedName>
</protein>
<dbReference type="PANTHER" id="PTHR31307:SF8">
    <property type="entry name" value="ALCOHOL DEHYDROGENASE TRANSCRIPTION FACTOR MYB_SANT-LIKE FAMILY PROTEIN"/>
    <property type="match status" value="1"/>
</dbReference>
<sequence length="387" mass="44614">MDDIEDDARYPSKPYSLNPYNPPRRPRNPIRNAPFSHPISNRYEIEEDDDDYENDVELEEDLDDEDDENPDGCYRNLEGDGEFVDRHSKKRKLRNSIPEFDFDFASVPRGSRSSKPLYLGADWNEHAVFVLLEVWGDRFLQLGRKSLRSEDWNDVAEKVSEASKMEKDELQCRTMLDKLKRKYKKEKAKVEDFGLSSSKWVYFKKMDMLMASSPRQECGLACGIDSGEYVFMNTRVYLERSNGFDEMRDSPGESENEEEEEEGNGLYERGGVRGCGGGGDGFSYKVLADSIQKFGEIYEKIESSKRQQMMELEKMRLEFQRELELQKKQILERAQVEIAKMQEEVEDDEDSDASEENLIEISELMVASGPAARVLEKEASALCSSKG</sequence>
<organism evidence="4 5">
    <name type="scientific">Lithocarpus litseifolius</name>
    <dbReference type="NCBI Taxonomy" id="425828"/>
    <lineage>
        <taxon>Eukaryota</taxon>
        <taxon>Viridiplantae</taxon>
        <taxon>Streptophyta</taxon>
        <taxon>Embryophyta</taxon>
        <taxon>Tracheophyta</taxon>
        <taxon>Spermatophyta</taxon>
        <taxon>Magnoliopsida</taxon>
        <taxon>eudicotyledons</taxon>
        <taxon>Gunneridae</taxon>
        <taxon>Pentapetalae</taxon>
        <taxon>rosids</taxon>
        <taxon>fabids</taxon>
        <taxon>Fagales</taxon>
        <taxon>Fagaceae</taxon>
        <taxon>Lithocarpus</taxon>
    </lineage>
</organism>
<feature type="region of interest" description="Disordered" evidence="2">
    <location>
        <begin position="243"/>
        <end position="270"/>
    </location>
</feature>
<gene>
    <name evidence="4" type="ORF">SO802_000996</name>
</gene>
<name>A0AAW2DT47_9ROSI</name>
<evidence type="ECO:0000256" key="1">
    <source>
        <dbReference type="SAM" id="Coils"/>
    </source>
</evidence>
<dbReference type="InterPro" id="IPR044823">
    <property type="entry name" value="ASIL1/2-like"/>
</dbReference>
<dbReference type="PANTHER" id="PTHR31307">
    <property type="entry name" value="TRIHELIX TRANSCRIPTION FACTOR ASIL2"/>
    <property type="match status" value="1"/>
</dbReference>
<dbReference type="Proteomes" id="UP001459277">
    <property type="component" value="Unassembled WGS sequence"/>
</dbReference>
<evidence type="ECO:0000313" key="5">
    <source>
        <dbReference type="Proteomes" id="UP001459277"/>
    </source>
</evidence>
<dbReference type="GO" id="GO:0005634">
    <property type="term" value="C:nucleus"/>
    <property type="evidence" value="ECO:0007669"/>
    <property type="project" value="TreeGrafter"/>
</dbReference>
<feature type="domain" description="Myb/SANT-like DNA-binding" evidence="3">
    <location>
        <begin position="122"/>
        <end position="209"/>
    </location>
</feature>
<dbReference type="InterPro" id="IPR044822">
    <property type="entry name" value="Myb_DNA-bind_4"/>
</dbReference>
<dbReference type="EMBL" id="JAZDWU010000001">
    <property type="protein sequence ID" value="KAL0013927.1"/>
    <property type="molecule type" value="Genomic_DNA"/>
</dbReference>
<feature type="region of interest" description="Disordered" evidence="2">
    <location>
        <begin position="1"/>
        <end position="80"/>
    </location>
</feature>
<dbReference type="Pfam" id="PF13837">
    <property type="entry name" value="Myb_DNA-bind_4"/>
    <property type="match status" value="1"/>
</dbReference>
<accession>A0AAW2DT47</accession>
<dbReference type="AlphaFoldDB" id="A0AAW2DT47"/>
<feature type="compositionally biased region" description="Acidic residues" evidence="2">
    <location>
        <begin position="252"/>
        <end position="263"/>
    </location>
</feature>
<proteinExistence type="predicted"/>
<evidence type="ECO:0000256" key="2">
    <source>
        <dbReference type="SAM" id="MobiDB-lite"/>
    </source>
</evidence>